<comment type="caution">
    <text evidence="1">The sequence shown here is derived from an EMBL/GenBank/DDBJ whole genome shotgun (WGS) entry which is preliminary data.</text>
</comment>
<dbReference type="Proteomes" id="UP000736787">
    <property type="component" value="Unassembled WGS sequence"/>
</dbReference>
<sequence length="50" mass="5511">MSGIPDSGRVTVKQSPGRSILLCIGMRFATRQDATLRIKDFALDRASRDC</sequence>
<evidence type="ECO:0000313" key="1">
    <source>
        <dbReference type="EMBL" id="KAG2925949.1"/>
    </source>
</evidence>
<reference evidence="1" key="1">
    <citation type="submission" date="2018-10" db="EMBL/GenBank/DDBJ databases">
        <title>Effector identification in a new, highly contiguous assembly of the strawberry crown rot pathogen Phytophthora cactorum.</title>
        <authorList>
            <person name="Armitage A.D."/>
            <person name="Nellist C.F."/>
            <person name="Bates H."/>
            <person name="Vickerstaff R.J."/>
            <person name="Harrison R.J."/>
        </authorList>
    </citation>
    <scope>NUCLEOTIDE SEQUENCE</scope>
    <source>
        <strain evidence="1">4040</strain>
    </source>
</reference>
<organism evidence="1 2">
    <name type="scientific">Phytophthora cactorum</name>
    <dbReference type="NCBI Taxonomy" id="29920"/>
    <lineage>
        <taxon>Eukaryota</taxon>
        <taxon>Sar</taxon>
        <taxon>Stramenopiles</taxon>
        <taxon>Oomycota</taxon>
        <taxon>Peronosporomycetes</taxon>
        <taxon>Peronosporales</taxon>
        <taxon>Peronosporaceae</taxon>
        <taxon>Phytophthora</taxon>
    </lineage>
</organism>
<dbReference type="AlphaFoldDB" id="A0A8T1KGH5"/>
<accession>A0A8T1KGH5</accession>
<evidence type="ECO:0000313" key="2">
    <source>
        <dbReference type="Proteomes" id="UP000736787"/>
    </source>
</evidence>
<dbReference type="EMBL" id="RCMK01000487">
    <property type="protein sequence ID" value="KAG2925949.1"/>
    <property type="molecule type" value="Genomic_DNA"/>
</dbReference>
<name>A0A8T1KGH5_9STRA</name>
<protein>
    <submittedName>
        <fullName evidence="1">Uncharacterized protein</fullName>
    </submittedName>
</protein>
<proteinExistence type="predicted"/>
<dbReference type="VEuPathDB" id="FungiDB:PC110_g13359"/>
<gene>
    <name evidence="1" type="ORF">PC117_g15019</name>
</gene>